<feature type="region of interest" description="Disordered" evidence="5">
    <location>
        <begin position="611"/>
        <end position="638"/>
    </location>
</feature>
<feature type="compositionally biased region" description="Low complexity" evidence="5">
    <location>
        <begin position="184"/>
        <end position="202"/>
    </location>
</feature>
<feature type="compositionally biased region" description="Low complexity" evidence="5">
    <location>
        <begin position="71"/>
        <end position="80"/>
    </location>
</feature>
<evidence type="ECO:0000313" key="8">
    <source>
        <dbReference type="Proteomes" id="UP000006718"/>
    </source>
</evidence>
<dbReference type="FunCoup" id="F7C7T9">
    <property type="interactions" value="1783"/>
</dbReference>
<feature type="compositionally biased region" description="Low complexity" evidence="5">
    <location>
        <begin position="125"/>
        <end position="145"/>
    </location>
</feature>
<evidence type="ECO:0000256" key="5">
    <source>
        <dbReference type="SAM" id="MobiDB-lite"/>
    </source>
</evidence>
<evidence type="ECO:0000256" key="4">
    <source>
        <dbReference type="ARBA" id="ARBA00023242"/>
    </source>
</evidence>
<feature type="domain" description="Histone deacetylase" evidence="6">
    <location>
        <begin position="274"/>
        <end position="570"/>
    </location>
</feature>
<dbReference type="STRING" id="9544.ENSMMUP00000018536"/>
<dbReference type="GO" id="GO:0000122">
    <property type="term" value="P:negative regulation of transcription by RNA polymerase II"/>
    <property type="evidence" value="ECO:0007669"/>
    <property type="project" value="Ensembl"/>
</dbReference>
<evidence type="ECO:0000256" key="2">
    <source>
        <dbReference type="ARBA" id="ARBA00007738"/>
    </source>
</evidence>
<dbReference type="Bgee" id="ENSMMUG00000014101">
    <property type="expression patterns" value="Expressed in ileum and 19 other cell types or tissues"/>
</dbReference>
<dbReference type="VEuPathDB" id="HostDB:ENSMMUG00000014101"/>
<dbReference type="GO" id="GO:0042826">
    <property type="term" value="F:histone deacetylase binding"/>
    <property type="evidence" value="ECO:0007669"/>
    <property type="project" value="Ensembl"/>
</dbReference>
<comment type="similarity">
    <text evidence="2">Belongs to the histone deacetylase family. HD type 2 subfamily.</text>
</comment>
<dbReference type="VGNC" id="VGNC:73189">
    <property type="gene designation" value="HDAC10"/>
</dbReference>
<feature type="compositionally biased region" description="Basic residues" evidence="5">
    <location>
        <begin position="104"/>
        <end position="116"/>
    </location>
</feature>
<comment type="subcellular location">
    <subcellularLocation>
        <location evidence="1">Nucleus</location>
    </subcellularLocation>
</comment>
<dbReference type="GO" id="GO:0005829">
    <property type="term" value="C:cytosol"/>
    <property type="evidence" value="ECO:0000318"/>
    <property type="project" value="GO_Central"/>
</dbReference>
<protein>
    <submittedName>
        <fullName evidence="7">Histone deacetylase 10</fullName>
    </submittedName>
</protein>
<dbReference type="GO" id="GO:0016787">
    <property type="term" value="F:hydrolase activity"/>
    <property type="evidence" value="ECO:0007669"/>
    <property type="project" value="UniProtKB-KW"/>
</dbReference>
<reference evidence="7" key="2">
    <citation type="submission" date="2019-01" db="EMBL/GenBank/DDBJ databases">
        <authorList>
            <person name="Graves T."/>
            <person name="Eichler E.E."/>
            <person name="Wilson R.K."/>
        </authorList>
    </citation>
    <scope>NUCLEOTIDE SEQUENCE [LARGE SCALE GENOMIC DNA]</scope>
    <source>
        <strain evidence="7">17573</strain>
    </source>
</reference>
<feature type="region of interest" description="Disordered" evidence="5">
    <location>
        <begin position="1"/>
        <end position="244"/>
    </location>
</feature>
<reference evidence="7" key="4">
    <citation type="submission" date="2025-09" db="UniProtKB">
        <authorList>
            <consortium name="Ensembl"/>
        </authorList>
    </citation>
    <scope>IDENTIFICATION</scope>
    <source>
        <strain evidence="7">17573</strain>
    </source>
</reference>
<dbReference type="OMA" id="MAMMCVV"/>
<evidence type="ECO:0000259" key="6">
    <source>
        <dbReference type="Pfam" id="PF00850"/>
    </source>
</evidence>
<dbReference type="InterPro" id="IPR037138">
    <property type="entry name" value="His_deacetylse_dom_sf"/>
</dbReference>
<dbReference type="Pfam" id="PF00850">
    <property type="entry name" value="Hist_deacetyl"/>
    <property type="match status" value="1"/>
</dbReference>
<name>F7C7T9_MACMU</name>
<dbReference type="Ensembl" id="ENSMMUT00000019801.4">
    <property type="protein sequence ID" value="ENSMMUP00000018536.4"/>
    <property type="gene ID" value="ENSMMUG00000014101.4"/>
</dbReference>
<dbReference type="HOGENOM" id="CLU_589192_0_0_1"/>
<dbReference type="ExpressionAtlas" id="F7C7T9">
    <property type="expression patterns" value="baseline"/>
</dbReference>
<feature type="compositionally biased region" description="Basic and acidic residues" evidence="5">
    <location>
        <begin position="149"/>
        <end position="165"/>
    </location>
</feature>
<dbReference type="InterPro" id="IPR023696">
    <property type="entry name" value="Ureohydrolase_dom_sf"/>
</dbReference>
<dbReference type="AlphaFoldDB" id="F7C7T9"/>
<reference evidence="7" key="3">
    <citation type="submission" date="2025-08" db="UniProtKB">
        <authorList>
            <consortium name="Ensembl"/>
        </authorList>
    </citation>
    <scope>IDENTIFICATION</scope>
    <source>
        <strain evidence="7">17573</strain>
    </source>
</reference>
<dbReference type="GO" id="GO:0032425">
    <property type="term" value="P:positive regulation of mismatch repair"/>
    <property type="evidence" value="ECO:0007669"/>
    <property type="project" value="Ensembl"/>
</dbReference>
<dbReference type="GO" id="GO:0016236">
    <property type="term" value="P:macroautophagy"/>
    <property type="evidence" value="ECO:0007669"/>
    <property type="project" value="Ensembl"/>
</dbReference>
<dbReference type="PRINTS" id="PR01270">
    <property type="entry name" value="HDASUPER"/>
</dbReference>
<gene>
    <name evidence="7 9" type="primary">HDAC10</name>
</gene>
<dbReference type="GO" id="GO:0019213">
    <property type="term" value="F:deacetylase activity"/>
    <property type="evidence" value="ECO:0000318"/>
    <property type="project" value="GO_Central"/>
</dbReference>
<evidence type="ECO:0000313" key="7">
    <source>
        <dbReference type="Ensembl" id="ENSMMUP00000018536.4"/>
    </source>
</evidence>
<evidence type="ECO:0000313" key="9">
    <source>
        <dbReference type="VGNC" id="VGNC:73189"/>
    </source>
</evidence>
<dbReference type="GO" id="GO:0004407">
    <property type="term" value="F:histone deacetylase activity"/>
    <property type="evidence" value="ECO:0007669"/>
    <property type="project" value="Ensembl"/>
</dbReference>
<reference evidence="8" key="1">
    <citation type="journal article" date="2007" name="Science">
        <title>Evolutionary and biomedical insights from the rhesus macaque genome.</title>
        <authorList>
            <person name="Gibbs R.A."/>
            <person name="Rogers J."/>
            <person name="Katze M.G."/>
            <person name="Bumgarner R."/>
            <person name="Weinstock G.M."/>
            <person name="Mardis E.R."/>
            <person name="Remington K.A."/>
            <person name="Strausberg R.L."/>
            <person name="Venter J.C."/>
            <person name="Wilson R.K."/>
            <person name="Batzer M.A."/>
            <person name="Bustamante C.D."/>
            <person name="Eichler E.E."/>
            <person name="Hahn M.W."/>
            <person name="Hardison R.C."/>
            <person name="Makova K.D."/>
            <person name="Miller W."/>
            <person name="Milosavljevic A."/>
            <person name="Palermo R.E."/>
            <person name="Siepel A."/>
            <person name="Sikela J.M."/>
            <person name="Attaway T."/>
            <person name="Bell S."/>
            <person name="Bernard K.E."/>
            <person name="Buhay C.J."/>
            <person name="Chandrabose M.N."/>
            <person name="Dao M."/>
            <person name="Davis C."/>
            <person name="Delehaunty K.D."/>
            <person name="Ding Y."/>
            <person name="Dinh H.H."/>
            <person name="Dugan-Rocha S."/>
            <person name="Fulton L.A."/>
            <person name="Gabisi R.A."/>
            <person name="Garner T.T."/>
            <person name="Godfrey J."/>
            <person name="Hawes A.C."/>
            <person name="Hernandez J."/>
            <person name="Hines S."/>
            <person name="Holder M."/>
            <person name="Hume J."/>
            <person name="Jhangiani S.N."/>
            <person name="Joshi V."/>
            <person name="Khan Z.M."/>
            <person name="Kirkness E.F."/>
            <person name="Cree A."/>
            <person name="Fowler R.G."/>
            <person name="Lee S."/>
            <person name="Lewis L.R."/>
            <person name="Li Z."/>
            <person name="Liu Y.-S."/>
            <person name="Moore S.M."/>
            <person name="Muzny D."/>
            <person name="Nazareth L.V."/>
            <person name="Ngo D.N."/>
            <person name="Okwuonu G.O."/>
            <person name="Pai G."/>
            <person name="Parker D."/>
            <person name="Paul H.A."/>
            <person name="Pfannkoch C."/>
            <person name="Pohl C.S."/>
            <person name="Rogers Y.-H.C."/>
            <person name="Ruiz S.J."/>
            <person name="Sabo A."/>
            <person name="Santibanez J."/>
            <person name="Schneider B.W."/>
            <person name="Smith S.M."/>
            <person name="Sodergren E."/>
            <person name="Svatek A.F."/>
            <person name="Utterback T.R."/>
            <person name="Vattathil S."/>
            <person name="Warren W."/>
            <person name="White C.S."/>
            <person name="Chinwalla A.T."/>
            <person name="Feng Y."/>
            <person name="Halpern A.L."/>
            <person name="Hillier L.W."/>
            <person name="Huang X."/>
            <person name="Minx P."/>
            <person name="Nelson J.O."/>
            <person name="Pepin K.H."/>
            <person name="Qin X."/>
            <person name="Sutton G.G."/>
            <person name="Venter E."/>
            <person name="Walenz B.P."/>
            <person name="Wallis J.W."/>
            <person name="Worley K.C."/>
            <person name="Yang S.-P."/>
            <person name="Jones S.M."/>
            <person name="Marra M.A."/>
            <person name="Rocchi M."/>
            <person name="Schein J.E."/>
            <person name="Baertsch R."/>
            <person name="Clarke L."/>
            <person name="Csuros M."/>
            <person name="Glasscock J."/>
            <person name="Harris R.A."/>
            <person name="Havlak P."/>
            <person name="Jackson A.R."/>
            <person name="Jiang H."/>
            <person name="Liu Y."/>
            <person name="Messina D.N."/>
            <person name="Shen Y."/>
            <person name="Song H.X.-Z."/>
            <person name="Wylie T."/>
            <person name="Zhang L."/>
            <person name="Birney E."/>
            <person name="Han K."/>
            <person name="Konkel M.K."/>
            <person name="Lee J."/>
            <person name="Smit A.F.A."/>
            <person name="Ullmer B."/>
            <person name="Wang H."/>
            <person name="Xing J."/>
            <person name="Burhans R."/>
            <person name="Cheng Z."/>
            <person name="Karro J.E."/>
            <person name="Ma J."/>
            <person name="Raney B."/>
            <person name="She X."/>
            <person name="Cox M.J."/>
            <person name="Demuth J.P."/>
            <person name="Dumas L.J."/>
            <person name="Han S.-G."/>
            <person name="Hopkins J."/>
            <person name="Karimpour-Fard A."/>
            <person name="Kim Y.H."/>
            <person name="Pollack J.R."/>
            <person name="Vinar T."/>
            <person name="Addo-Quaye C."/>
            <person name="Degenhardt J."/>
            <person name="Denby A."/>
            <person name="Hubisz M.J."/>
            <person name="Indap A."/>
            <person name="Kosiol C."/>
            <person name="Lahn B.T."/>
            <person name="Lawson H.A."/>
            <person name="Marklein A."/>
            <person name="Nielsen R."/>
            <person name="Vallender E.J."/>
            <person name="Clark A.G."/>
            <person name="Ferguson B."/>
            <person name="Hernandez R.D."/>
            <person name="Hirani K."/>
            <person name="Kehrer-Sawatzki H."/>
            <person name="Kolb J."/>
            <person name="Patil S."/>
            <person name="Pu L.-L."/>
            <person name="Ren Y."/>
            <person name="Smith D.G."/>
            <person name="Wheeler D.A."/>
            <person name="Schenck I."/>
            <person name="Ball E.V."/>
            <person name="Chen R."/>
            <person name="Cooper D.N."/>
            <person name="Giardine B."/>
            <person name="Hsu F."/>
            <person name="Kent W.J."/>
            <person name="Lesk A."/>
            <person name="Nelson D.L."/>
            <person name="O'brien W.E."/>
            <person name="Pruefer K."/>
            <person name="Stenson P.D."/>
            <person name="Wallace J.C."/>
            <person name="Ke H."/>
            <person name="Liu X.-M."/>
            <person name="Wang P."/>
            <person name="Xiang A.P."/>
            <person name="Yang F."/>
            <person name="Barber G.P."/>
            <person name="Haussler D."/>
            <person name="Karolchik D."/>
            <person name="Kern A.D."/>
            <person name="Kuhn R.M."/>
            <person name="Smith K.E."/>
            <person name="Zwieg A.S."/>
        </authorList>
    </citation>
    <scope>NUCLEOTIDE SEQUENCE [LARGE SCALE GENOMIC DNA]</scope>
    <source>
        <strain evidence="8">17573</strain>
    </source>
</reference>
<dbReference type="PANTHER" id="PTHR10625">
    <property type="entry name" value="HISTONE DEACETYLASE HDAC1-RELATED"/>
    <property type="match status" value="1"/>
</dbReference>
<organism evidence="7 8">
    <name type="scientific">Macaca mulatta</name>
    <name type="common">Rhesus macaque</name>
    <dbReference type="NCBI Taxonomy" id="9544"/>
    <lineage>
        <taxon>Eukaryota</taxon>
        <taxon>Metazoa</taxon>
        <taxon>Chordata</taxon>
        <taxon>Craniata</taxon>
        <taxon>Vertebrata</taxon>
        <taxon>Euteleostomi</taxon>
        <taxon>Mammalia</taxon>
        <taxon>Eutheria</taxon>
        <taxon>Euarchontoglires</taxon>
        <taxon>Primates</taxon>
        <taxon>Haplorrhini</taxon>
        <taxon>Catarrhini</taxon>
        <taxon>Cercopithecidae</taxon>
        <taxon>Cercopithecinae</taxon>
        <taxon>Macaca</taxon>
    </lineage>
</organism>
<feature type="compositionally biased region" description="Low complexity" evidence="5">
    <location>
        <begin position="611"/>
        <end position="622"/>
    </location>
</feature>
<dbReference type="Proteomes" id="UP000006718">
    <property type="component" value="Chromosome 10"/>
</dbReference>
<accession>F7C7T9</accession>
<dbReference type="GO" id="GO:0000118">
    <property type="term" value="C:histone deacetylase complex"/>
    <property type="evidence" value="ECO:0007669"/>
    <property type="project" value="Ensembl"/>
</dbReference>
<proteinExistence type="inferred from homology"/>
<dbReference type="Gene3D" id="3.40.800.20">
    <property type="entry name" value="Histone deacetylase domain"/>
    <property type="match status" value="1"/>
</dbReference>
<dbReference type="InterPro" id="IPR023801">
    <property type="entry name" value="His_deacetylse_dom"/>
</dbReference>
<dbReference type="GeneTree" id="ENSGT00940000160061"/>
<keyword evidence="8" id="KW-1185">Reference proteome</keyword>
<keyword evidence="4" id="KW-0539">Nucleus</keyword>
<dbReference type="GO" id="GO:0005737">
    <property type="term" value="C:cytoplasm"/>
    <property type="evidence" value="ECO:0000318"/>
    <property type="project" value="GO_Central"/>
</dbReference>
<dbReference type="FunFam" id="3.40.800.20:FF:000005">
    <property type="entry name" value="histone deacetylase 6"/>
    <property type="match status" value="1"/>
</dbReference>
<evidence type="ECO:0000256" key="1">
    <source>
        <dbReference type="ARBA" id="ARBA00004123"/>
    </source>
</evidence>
<dbReference type="PaxDb" id="9544-ENSMMUP00000018538"/>
<sequence length="939" mass="98663">MFSEPEPDSPSLNLQGGAAPGCNHDYRPEPAAAPPASPRGSPASWPLPADPSPRSPFTPALPALGPGGLGAALDPDPGAGAERGSPGQAQPQAFGWGCGDRQRRAWGPRPSRRGSGRGRGGGGAAAQLGGLAAPGAEASAPAGSSLRGGARDSKREQGAGRDPGPRRGSRKPCAGSLPLRLQPRSAPSALLGSRSLSSSVRSRPGRCPPPACAPGRSQASGCSRPKVGTGSGRHRWRGRLGTQGDHGAAMGTALVYHEDMTATRLLWDDPECEIERPERLTAALDRLRQRGLEQRCLRLSAREASKEELGLVHSPEYVSLVRKTQVLGEEELQALSGQFDAIYFHPSTFHCARLAAGAGLQLVDAVLTGAVQNGLALVRPPGHHSQRAAANGFCVFNNVAIAAAHAKQKHGLHRILIVDWDVHHGQGIQYLFEDDPSVLYFSWHRYEHGRFWPFLRESDADAVGRGQGLGFTVNLPWNQVGMGNADYVAAFLHLLLPLAFEFDPELVLVSAGFDSAIGDPEGQMQATPECFAHLTHLLQVLAGGRVCAMLEGGYHLESLAESVCMTVQALLGDPAPPLSGLMVPCQSALESIQSARAAQAPYWKSLQLQDVTPVPTSPSTHSPEGRPPPLLPGGPMCKAAAPAPAPSSLLDQLCLCPAPSVRTTVALTAPDITLVLPPDVIQQEGSALREETEAWARPHESLAREEALTALGKLLYLLDGMLDGQVNSGIAATPASAAAATLDVAIQRGLSHGAQRLLCVALGQLDRPPDLAHDGRTLWLNIGGKEAAALSMFHVATPLPVMTGGFLSCILGLVLPLAYGFQPDLVLVALGPGHGLQGPHAALLAAMLRGLAGGRVLALLEEDSTPQLAGILARVLRGEAPPSLGPSSVASPEDVQALMYLRGQLEPQWKMLQVRLIAEAWLCPGARLCRRGRWGGQGK</sequence>
<dbReference type="GO" id="GO:0035825">
    <property type="term" value="P:homologous recombination"/>
    <property type="evidence" value="ECO:0007669"/>
    <property type="project" value="Ensembl"/>
</dbReference>
<dbReference type="InterPro" id="IPR000286">
    <property type="entry name" value="HDACs"/>
</dbReference>
<dbReference type="SUPFAM" id="SSF52768">
    <property type="entry name" value="Arginase/deacetylase"/>
    <property type="match status" value="2"/>
</dbReference>
<keyword evidence="3" id="KW-0378">Hydrolase</keyword>
<dbReference type="PANTHER" id="PTHR10625:SF43">
    <property type="entry name" value="POLYAMINE DEACETYLASE HDAC10"/>
    <property type="match status" value="1"/>
</dbReference>
<dbReference type="InParanoid" id="F7C7T9"/>
<dbReference type="SMR" id="F7C7T9"/>
<dbReference type="GO" id="GO:0106048">
    <property type="term" value="P:spermidine deacetylation"/>
    <property type="evidence" value="ECO:0000318"/>
    <property type="project" value="GO_Central"/>
</dbReference>
<evidence type="ECO:0000256" key="3">
    <source>
        <dbReference type="ARBA" id="ARBA00022801"/>
    </source>
</evidence>